<keyword evidence="4" id="KW-1185">Reference proteome</keyword>
<dbReference type="SUPFAM" id="SSF53474">
    <property type="entry name" value="alpha/beta-Hydrolases"/>
    <property type="match status" value="1"/>
</dbReference>
<dbReference type="Pfam" id="PF11288">
    <property type="entry name" value="DUF3089"/>
    <property type="match status" value="1"/>
</dbReference>
<dbReference type="InterPro" id="IPR021440">
    <property type="entry name" value="DUF3089"/>
</dbReference>
<evidence type="ECO:0000313" key="4">
    <source>
        <dbReference type="Proteomes" id="UP000254508"/>
    </source>
</evidence>
<dbReference type="RefSeq" id="WP_115416318.1">
    <property type="nucleotide sequence ID" value="NZ_CP031357.1"/>
</dbReference>
<name>A0A345YDY3_9SPHN</name>
<sequence length="414" mass="43950">MARKFLYFFAFCIVLVIVGGIALSIWSREATEIAFVPRGEFVEQEPLAANAYRDPGMWYSRPGIGTSDPARYQPAIAESAPDPAEREASPDTPAAERSLDAPDPLATTGSRSGEAADSDALPRFVVFFVPPTSYTKGALGDWNAALNDADTDRLAAVFLRGLASPFNRAEELWAPKYRQAAVGAFLTDKADATKAIDAAYADVAQAFEYFLTSVGPDKPIVLAGHSQGSTHVLRLLREKVAGTPLEDRIAAVYAPGWPISVEHDLPALPLPACAAPNQSACLIAYASFADDGDAGQLLRRYSAVPGLDGKPRGMDDPIVCVNPLTGTAGGSAVASRNLGTLVPSSNLATAELVAGAVPARCDDRGLLRIGDPPELGEGVLPGGNYHVYDIPLFWKNIQEDVVARVKAWTRARAS</sequence>
<dbReference type="Gene3D" id="3.40.50.1820">
    <property type="entry name" value="alpha/beta hydrolase"/>
    <property type="match status" value="1"/>
</dbReference>
<evidence type="ECO:0000313" key="3">
    <source>
        <dbReference type="EMBL" id="AXK42135.1"/>
    </source>
</evidence>
<dbReference type="InterPro" id="IPR029058">
    <property type="entry name" value="AB_hydrolase_fold"/>
</dbReference>
<dbReference type="EMBL" id="CP031357">
    <property type="protein sequence ID" value="AXK42135.1"/>
    <property type="molecule type" value="Genomic_DNA"/>
</dbReference>
<keyword evidence="2" id="KW-1133">Transmembrane helix</keyword>
<gene>
    <name evidence="3" type="ORF">DVR09_07085</name>
</gene>
<proteinExistence type="predicted"/>
<organism evidence="3 4">
    <name type="scientific">Erythrobacter aureus</name>
    <dbReference type="NCBI Taxonomy" id="2182384"/>
    <lineage>
        <taxon>Bacteria</taxon>
        <taxon>Pseudomonadati</taxon>
        <taxon>Pseudomonadota</taxon>
        <taxon>Alphaproteobacteria</taxon>
        <taxon>Sphingomonadales</taxon>
        <taxon>Erythrobacteraceae</taxon>
        <taxon>Erythrobacter/Porphyrobacter group</taxon>
        <taxon>Erythrobacter</taxon>
    </lineage>
</organism>
<reference evidence="4" key="1">
    <citation type="submission" date="2018-07" db="EMBL/GenBank/DDBJ databases">
        <title>Genome sequence of Erythrobacter strain YH-07, an antagonistic bacterium isolated from Yellow Sea.</title>
        <authorList>
            <person name="Tang T."/>
            <person name="Liu Q."/>
            <person name="Sun X."/>
        </authorList>
    </citation>
    <scope>NUCLEOTIDE SEQUENCE [LARGE SCALE GENOMIC DNA]</scope>
    <source>
        <strain evidence="4">YH-07</strain>
    </source>
</reference>
<dbReference type="Proteomes" id="UP000254508">
    <property type="component" value="Chromosome"/>
</dbReference>
<dbReference type="AlphaFoldDB" id="A0A345YDY3"/>
<protein>
    <submittedName>
        <fullName evidence="3">DUF3089 domain-containing protein</fullName>
    </submittedName>
</protein>
<feature type="transmembrane region" description="Helical" evidence="2">
    <location>
        <begin position="5"/>
        <end position="26"/>
    </location>
</feature>
<dbReference type="OrthoDB" id="9794645at2"/>
<evidence type="ECO:0000256" key="2">
    <source>
        <dbReference type="SAM" id="Phobius"/>
    </source>
</evidence>
<evidence type="ECO:0000256" key="1">
    <source>
        <dbReference type="SAM" id="MobiDB-lite"/>
    </source>
</evidence>
<keyword evidence="2" id="KW-0812">Transmembrane</keyword>
<dbReference type="KEGG" id="err:DVR09_07085"/>
<accession>A0A345YDY3</accession>
<keyword evidence="2" id="KW-0472">Membrane</keyword>
<feature type="region of interest" description="Disordered" evidence="1">
    <location>
        <begin position="78"/>
        <end position="116"/>
    </location>
</feature>